<name>A0ABN1YFT4_9ACTN</name>
<comment type="caution">
    <text evidence="2">The sequence shown here is derived from an EMBL/GenBank/DDBJ whole genome shotgun (WGS) entry which is preliminary data.</text>
</comment>
<sequence>MHPAGPGRLFALVPLALAVVLVMVHALPPRCRSFVVVIFSAVPHTTDTGADPPAWLACRPGARPTARRPPGGARPPGRGKGEAPAAMERGAALDPAVNPNPTYPTAPPTTNSSKKGRERVVGNPGRPESWG</sequence>
<evidence type="ECO:0000256" key="1">
    <source>
        <dbReference type="SAM" id="MobiDB-lite"/>
    </source>
</evidence>
<evidence type="ECO:0000313" key="2">
    <source>
        <dbReference type="EMBL" id="GAA1410777.1"/>
    </source>
</evidence>
<evidence type="ECO:0008006" key="4">
    <source>
        <dbReference type="Google" id="ProtNLM"/>
    </source>
</evidence>
<organism evidence="2 3">
    <name type="scientific">Kitasatospora putterlickiae</name>
    <dbReference type="NCBI Taxonomy" id="221725"/>
    <lineage>
        <taxon>Bacteria</taxon>
        <taxon>Bacillati</taxon>
        <taxon>Actinomycetota</taxon>
        <taxon>Actinomycetes</taxon>
        <taxon>Kitasatosporales</taxon>
        <taxon>Streptomycetaceae</taxon>
        <taxon>Kitasatospora</taxon>
    </lineage>
</organism>
<dbReference type="Proteomes" id="UP001499863">
    <property type="component" value="Unassembled WGS sequence"/>
</dbReference>
<dbReference type="EMBL" id="BAAAKJ010000396">
    <property type="protein sequence ID" value="GAA1410777.1"/>
    <property type="molecule type" value="Genomic_DNA"/>
</dbReference>
<gene>
    <name evidence="2" type="ORF">GCM10009639_61960</name>
</gene>
<evidence type="ECO:0000313" key="3">
    <source>
        <dbReference type="Proteomes" id="UP001499863"/>
    </source>
</evidence>
<feature type="region of interest" description="Disordered" evidence="1">
    <location>
        <begin position="46"/>
        <end position="131"/>
    </location>
</feature>
<protein>
    <recommendedName>
        <fullName evidence="4">Secreted protein</fullName>
    </recommendedName>
</protein>
<reference evidence="2 3" key="1">
    <citation type="journal article" date="2019" name="Int. J. Syst. Evol. Microbiol.">
        <title>The Global Catalogue of Microorganisms (GCM) 10K type strain sequencing project: providing services to taxonomists for standard genome sequencing and annotation.</title>
        <authorList>
            <consortium name="The Broad Institute Genomics Platform"/>
            <consortium name="The Broad Institute Genome Sequencing Center for Infectious Disease"/>
            <person name="Wu L."/>
            <person name="Ma J."/>
        </authorList>
    </citation>
    <scope>NUCLEOTIDE SEQUENCE [LARGE SCALE GENOMIC DNA]</scope>
    <source>
        <strain evidence="2 3">JCM 12393</strain>
    </source>
</reference>
<proteinExistence type="predicted"/>
<keyword evidence="3" id="KW-1185">Reference proteome</keyword>
<feature type="compositionally biased region" description="Low complexity" evidence="1">
    <location>
        <begin position="59"/>
        <end position="71"/>
    </location>
</feature>
<accession>A0ABN1YFT4</accession>